<evidence type="ECO:0000256" key="2">
    <source>
        <dbReference type="SAM" id="Phobius"/>
    </source>
</evidence>
<dbReference type="GO" id="GO:0015385">
    <property type="term" value="F:sodium:proton antiporter activity"/>
    <property type="evidence" value="ECO:0007669"/>
    <property type="project" value="TreeGrafter"/>
</dbReference>
<evidence type="ECO:0000313" key="3">
    <source>
        <dbReference type="EMBL" id="MQX38348.1"/>
    </source>
</evidence>
<sequence>MDAILIGLSWVLIVAGGVFSVLSGLGVVRFPDVFTRMHAASLADTLGAGLIILGLLVQAGIGADLVGIKLILILVFLLFTSPVVTHALAQAALRDGLTPWTRDGTPTEAGLDSTVEEDEALAPDALRKTSGEGT</sequence>
<dbReference type="NCBIfam" id="TIGR01300">
    <property type="entry name" value="CPA3_mnhG_phaG"/>
    <property type="match status" value="1"/>
</dbReference>
<evidence type="ECO:0000313" key="4">
    <source>
        <dbReference type="Proteomes" id="UP000434582"/>
    </source>
</evidence>
<gene>
    <name evidence="3" type="ORF">GHC57_17665</name>
</gene>
<dbReference type="OrthoDB" id="4427992at2"/>
<proteinExistence type="predicted"/>
<dbReference type="Proteomes" id="UP000434582">
    <property type="component" value="Unassembled WGS sequence"/>
</dbReference>
<feature type="compositionally biased region" description="Basic and acidic residues" evidence="1">
    <location>
        <begin position="125"/>
        <end position="134"/>
    </location>
</feature>
<feature type="region of interest" description="Disordered" evidence="1">
    <location>
        <begin position="99"/>
        <end position="134"/>
    </location>
</feature>
<dbReference type="RefSeq" id="WP_153346731.1">
    <property type="nucleotide sequence ID" value="NZ_WIVE01000091.1"/>
</dbReference>
<keyword evidence="4" id="KW-1185">Reference proteome</keyword>
<feature type="transmembrane region" description="Helical" evidence="2">
    <location>
        <begin position="6"/>
        <end position="28"/>
    </location>
</feature>
<dbReference type="Pfam" id="PF03334">
    <property type="entry name" value="PhaG_MnhG_YufB"/>
    <property type="match status" value="1"/>
</dbReference>
<organism evidence="3 4">
    <name type="scientific">Roseospira navarrensis</name>
    <dbReference type="NCBI Taxonomy" id="140058"/>
    <lineage>
        <taxon>Bacteria</taxon>
        <taxon>Pseudomonadati</taxon>
        <taxon>Pseudomonadota</taxon>
        <taxon>Alphaproteobacteria</taxon>
        <taxon>Rhodospirillales</taxon>
        <taxon>Rhodospirillaceae</taxon>
        <taxon>Roseospira</taxon>
    </lineage>
</organism>
<protein>
    <submittedName>
        <fullName evidence="3">Sodium:proton antiporter</fullName>
    </submittedName>
</protein>
<accession>A0A7X2D4W6</accession>
<dbReference type="EMBL" id="WIVE01000091">
    <property type="protein sequence ID" value="MQX38348.1"/>
    <property type="molecule type" value="Genomic_DNA"/>
</dbReference>
<keyword evidence="2" id="KW-0812">Transmembrane</keyword>
<evidence type="ECO:0000256" key="1">
    <source>
        <dbReference type="SAM" id="MobiDB-lite"/>
    </source>
</evidence>
<comment type="caution">
    <text evidence="3">The sequence shown here is derived from an EMBL/GenBank/DDBJ whole genome shotgun (WGS) entry which is preliminary data.</text>
</comment>
<keyword evidence="2" id="KW-1133">Transmembrane helix</keyword>
<dbReference type="PANTHER" id="PTHR34703:SF1">
    <property type="entry name" value="ANTIPORTER SUBUNIT MNHG2-RELATED"/>
    <property type="match status" value="1"/>
</dbReference>
<keyword evidence="2" id="KW-0472">Membrane</keyword>
<reference evidence="3 4" key="1">
    <citation type="submission" date="2019-10" db="EMBL/GenBank/DDBJ databases">
        <title>Draft whole-genome sequence of the purple nonsulfur photosynthetic bacterium Roseospira navarrensis DSM 15114.</title>
        <authorList>
            <person name="Kyndt J.A."/>
            <person name="Meyer T.E."/>
        </authorList>
    </citation>
    <scope>NUCLEOTIDE SEQUENCE [LARGE SCALE GENOMIC DNA]</scope>
    <source>
        <strain evidence="3 4">DSM 15114</strain>
    </source>
</reference>
<feature type="transmembrane region" description="Helical" evidence="2">
    <location>
        <begin position="40"/>
        <end position="61"/>
    </location>
</feature>
<dbReference type="InterPro" id="IPR005133">
    <property type="entry name" value="PhaG_MnhG_YufB"/>
</dbReference>
<feature type="transmembrane region" description="Helical" evidence="2">
    <location>
        <begin position="67"/>
        <end position="89"/>
    </location>
</feature>
<dbReference type="AlphaFoldDB" id="A0A7X2D4W6"/>
<dbReference type="PANTHER" id="PTHR34703">
    <property type="entry name" value="ANTIPORTER SUBUNIT MNHG2-RELATED"/>
    <property type="match status" value="1"/>
</dbReference>
<name>A0A7X2D4W6_9PROT</name>